<evidence type="ECO:0000313" key="12">
    <source>
        <dbReference type="Proteomes" id="UP000266906"/>
    </source>
</evidence>
<protein>
    <submittedName>
        <fullName evidence="11">N-acetylglucosamine transport system permease protein</fullName>
    </submittedName>
</protein>
<dbReference type="SUPFAM" id="SSF161098">
    <property type="entry name" value="MetI-like"/>
    <property type="match status" value="1"/>
</dbReference>
<feature type="transmembrane region" description="Helical" evidence="7">
    <location>
        <begin position="37"/>
        <end position="62"/>
    </location>
</feature>
<dbReference type="PANTHER" id="PTHR43744">
    <property type="entry name" value="ABC TRANSPORTER PERMEASE PROTEIN MG189-RELATED-RELATED"/>
    <property type="match status" value="1"/>
</dbReference>
<keyword evidence="4 7" id="KW-0812">Transmembrane</keyword>
<feature type="transmembrane region" description="Helical" evidence="7">
    <location>
        <begin position="217"/>
        <end position="239"/>
    </location>
</feature>
<comment type="caution">
    <text evidence="11">The sequence shown here is derived from an EMBL/GenBank/DDBJ whole genome shotgun (WGS) entry which is preliminary data.</text>
</comment>
<feature type="domain" description="ABC transmembrane type-1" evidence="9">
    <location>
        <begin position="99"/>
        <end position="303"/>
    </location>
</feature>
<feature type="region of interest" description="Disordered" evidence="8">
    <location>
        <begin position="1"/>
        <end position="29"/>
    </location>
</feature>
<keyword evidence="5 7" id="KW-1133">Transmembrane helix</keyword>
<accession>A0A3N4RUL7</accession>
<dbReference type="RefSeq" id="WP_123555662.1">
    <property type="nucleotide sequence ID" value="NZ_JBEYIY010000055.1"/>
</dbReference>
<dbReference type="InterPro" id="IPR000515">
    <property type="entry name" value="MetI-like"/>
</dbReference>
<feature type="transmembrane region" description="Helical" evidence="7">
    <location>
        <begin position="98"/>
        <end position="122"/>
    </location>
</feature>
<keyword evidence="6 7" id="KW-0472">Membrane</keyword>
<evidence type="ECO:0000256" key="5">
    <source>
        <dbReference type="ARBA" id="ARBA00022989"/>
    </source>
</evidence>
<feature type="transmembrane region" description="Helical" evidence="7">
    <location>
        <begin position="282"/>
        <end position="303"/>
    </location>
</feature>
<evidence type="ECO:0000256" key="3">
    <source>
        <dbReference type="ARBA" id="ARBA00022475"/>
    </source>
</evidence>
<dbReference type="Pfam" id="PF00528">
    <property type="entry name" value="BPD_transp_1"/>
    <property type="match status" value="1"/>
</dbReference>
<dbReference type="PANTHER" id="PTHR43744:SF12">
    <property type="entry name" value="ABC TRANSPORTER PERMEASE PROTEIN MG189-RELATED"/>
    <property type="match status" value="1"/>
</dbReference>
<dbReference type="PROSITE" id="PS50928">
    <property type="entry name" value="ABC_TM1"/>
    <property type="match status" value="1"/>
</dbReference>
<evidence type="ECO:0000256" key="8">
    <source>
        <dbReference type="SAM" id="MobiDB-lite"/>
    </source>
</evidence>
<dbReference type="Gene3D" id="1.10.3720.10">
    <property type="entry name" value="MetI-like"/>
    <property type="match status" value="1"/>
</dbReference>
<dbReference type="OrthoDB" id="61122at2"/>
<evidence type="ECO:0000256" key="4">
    <source>
        <dbReference type="ARBA" id="ARBA00022692"/>
    </source>
</evidence>
<dbReference type="EMBL" id="RJVJ01000001">
    <property type="protein sequence ID" value="ROR44362.1"/>
    <property type="molecule type" value="Genomic_DNA"/>
</dbReference>
<organism evidence="11 12">
    <name type="scientific">Kitasatospora cineracea</name>
    <dbReference type="NCBI Taxonomy" id="88074"/>
    <lineage>
        <taxon>Bacteria</taxon>
        <taxon>Bacillati</taxon>
        <taxon>Actinomycetota</taxon>
        <taxon>Actinomycetes</taxon>
        <taxon>Kitasatosporales</taxon>
        <taxon>Streptomycetaceae</taxon>
        <taxon>Kitasatospora</taxon>
    </lineage>
</organism>
<evidence type="ECO:0000313" key="13">
    <source>
        <dbReference type="Proteomes" id="UP000267408"/>
    </source>
</evidence>
<dbReference type="GO" id="GO:0055085">
    <property type="term" value="P:transmembrane transport"/>
    <property type="evidence" value="ECO:0007669"/>
    <property type="project" value="InterPro"/>
</dbReference>
<comment type="similarity">
    <text evidence="7">Belongs to the binding-protein-dependent transport system permease family.</text>
</comment>
<dbReference type="Proteomes" id="UP000267408">
    <property type="component" value="Unassembled WGS sequence"/>
</dbReference>
<dbReference type="EMBL" id="RKQG01000001">
    <property type="protein sequence ID" value="RPE34711.1"/>
    <property type="molecule type" value="Genomic_DNA"/>
</dbReference>
<evidence type="ECO:0000259" key="9">
    <source>
        <dbReference type="PROSITE" id="PS50928"/>
    </source>
</evidence>
<evidence type="ECO:0000256" key="7">
    <source>
        <dbReference type="RuleBase" id="RU363032"/>
    </source>
</evidence>
<reference evidence="12 13" key="1">
    <citation type="submission" date="2018-11" db="EMBL/GenBank/DDBJ databases">
        <title>Sequencing the genomes of 1000 actinobacteria strains.</title>
        <authorList>
            <person name="Klenk H.-P."/>
        </authorList>
    </citation>
    <scope>NUCLEOTIDE SEQUENCE [LARGE SCALE GENOMIC DNA]</scope>
    <source>
        <strain evidence="10 13">DSM 44780</strain>
        <strain evidence="11 12">DSM 44781</strain>
    </source>
</reference>
<dbReference type="Proteomes" id="UP000266906">
    <property type="component" value="Unassembled WGS sequence"/>
</dbReference>
<comment type="subcellular location">
    <subcellularLocation>
        <location evidence="1 7">Cell membrane</location>
        <topology evidence="1 7">Multi-pass membrane protein</topology>
    </subcellularLocation>
</comment>
<accession>A0A8G1XFV7</accession>
<evidence type="ECO:0000313" key="11">
    <source>
        <dbReference type="EMBL" id="RPE34711.1"/>
    </source>
</evidence>
<evidence type="ECO:0000313" key="10">
    <source>
        <dbReference type="EMBL" id="ROR44362.1"/>
    </source>
</evidence>
<dbReference type="InterPro" id="IPR035906">
    <property type="entry name" value="MetI-like_sf"/>
</dbReference>
<keyword evidence="3" id="KW-1003">Cell membrane</keyword>
<sequence>MSTNTDATTGVPAQRSGGNDEPRKPGKNQRFADGGGVLNVFSHGFLALWAVLIIVPLIWIVLGSFKNNTEIGDSAWSWPSHWGFDAFTRAWDKGIGDFFISTVIVLAGSLTLTMLLGSMAAYVLARYEFRGNRVIYYFFVAGAMFPVYLALVPLFFMMKNLGTVIPWLGLNQYAGLILVYTAYSLPFTVFFLHSFFRSLPSAVHEAAMIDGCSHSRAFFQVMVPMAKSGLISVFIFNVLGQWNQYLLPLTLMQQQSSGDPDRSMLAQGLMNLAQQSGYASDFPGLFAGMTIAMLPVLVVYLSFQRQVQAGLTSATLK</sequence>
<name>A0A3N4RUL7_9ACTN</name>
<keyword evidence="2 7" id="KW-0813">Transport</keyword>
<feature type="transmembrane region" description="Helical" evidence="7">
    <location>
        <begin position="134"/>
        <end position="156"/>
    </location>
</feature>
<dbReference type="CDD" id="cd06261">
    <property type="entry name" value="TM_PBP2"/>
    <property type="match status" value="1"/>
</dbReference>
<evidence type="ECO:0000256" key="1">
    <source>
        <dbReference type="ARBA" id="ARBA00004651"/>
    </source>
</evidence>
<dbReference type="AlphaFoldDB" id="A0A3N4RUL7"/>
<evidence type="ECO:0000256" key="2">
    <source>
        <dbReference type="ARBA" id="ARBA00022448"/>
    </source>
</evidence>
<gene>
    <name evidence="11" type="ORF">EDD38_3041</name>
    <name evidence="10" type="ORF">EDD39_2553</name>
</gene>
<keyword evidence="12" id="KW-1185">Reference proteome</keyword>
<feature type="transmembrane region" description="Helical" evidence="7">
    <location>
        <begin position="176"/>
        <end position="196"/>
    </location>
</feature>
<dbReference type="GO" id="GO:0005886">
    <property type="term" value="C:plasma membrane"/>
    <property type="evidence" value="ECO:0007669"/>
    <property type="project" value="UniProtKB-SubCell"/>
</dbReference>
<proteinExistence type="inferred from homology"/>
<evidence type="ECO:0000256" key="6">
    <source>
        <dbReference type="ARBA" id="ARBA00023136"/>
    </source>
</evidence>